<dbReference type="GO" id="GO:0003824">
    <property type="term" value="F:catalytic activity"/>
    <property type="evidence" value="ECO:0007669"/>
    <property type="project" value="InterPro"/>
</dbReference>
<proteinExistence type="predicted"/>
<name>B2A1L2_NATTJ</name>
<dbReference type="Gene3D" id="6.10.250.2220">
    <property type="match status" value="1"/>
</dbReference>
<reference evidence="2 3" key="1">
    <citation type="submission" date="2008-04" db="EMBL/GenBank/DDBJ databases">
        <title>Complete sequence of chromosome of Natranaerobius thermophilus JW/NM-WN-LF.</title>
        <authorList>
            <consortium name="US DOE Joint Genome Institute"/>
            <person name="Copeland A."/>
            <person name="Lucas S."/>
            <person name="Lapidus A."/>
            <person name="Glavina del Rio T."/>
            <person name="Dalin E."/>
            <person name="Tice H."/>
            <person name="Bruce D."/>
            <person name="Goodwin L."/>
            <person name="Pitluck S."/>
            <person name="Chertkov O."/>
            <person name="Brettin T."/>
            <person name="Detter J.C."/>
            <person name="Han C."/>
            <person name="Kuske C.R."/>
            <person name="Schmutz J."/>
            <person name="Larimer F."/>
            <person name="Land M."/>
            <person name="Hauser L."/>
            <person name="Kyrpides N."/>
            <person name="Lykidis A."/>
            <person name="Mesbah N.M."/>
            <person name="Wiegel J."/>
        </authorList>
    </citation>
    <scope>NUCLEOTIDE SEQUENCE [LARGE SCALE GENOMIC DNA]</scope>
    <source>
        <strain evidence="3">ATCC BAA-1301 / DSM 18059 / JW/NM-WN-LF</strain>
    </source>
</reference>
<evidence type="ECO:0000313" key="2">
    <source>
        <dbReference type="EMBL" id="ACB84752.1"/>
    </source>
</evidence>
<dbReference type="Proteomes" id="UP000001683">
    <property type="component" value="Chromosome"/>
</dbReference>
<dbReference type="GO" id="GO:0031419">
    <property type="term" value="F:cobalamin binding"/>
    <property type="evidence" value="ECO:0007669"/>
    <property type="project" value="InterPro"/>
</dbReference>
<dbReference type="RefSeq" id="WP_012447627.1">
    <property type="nucleotide sequence ID" value="NC_010718.1"/>
</dbReference>
<dbReference type="STRING" id="457570.Nther_1169"/>
<dbReference type="Gene3D" id="1.10.8.1000">
    <property type="entry name" value="Ornithine 4,5 aminomutase S component, alpha subunit-like"/>
    <property type="match status" value="1"/>
</dbReference>
<dbReference type="SUPFAM" id="SSF51703">
    <property type="entry name" value="Cobalamin (vitamin B12)-dependent enzymes"/>
    <property type="match status" value="1"/>
</dbReference>
<evidence type="ECO:0000259" key="1">
    <source>
        <dbReference type="Pfam" id="PF16552"/>
    </source>
</evidence>
<accession>B2A1L2</accession>
<feature type="domain" description="D-Lysine 5,6-aminomutase alpha subunit" evidence="1">
    <location>
        <begin position="2"/>
        <end position="113"/>
    </location>
</feature>
<dbReference type="EMBL" id="CP001034">
    <property type="protein sequence ID" value="ACB84752.1"/>
    <property type="molecule type" value="Genomic_DNA"/>
</dbReference>
<dbReference type="InParanoid" id="B2A1L2"/>
<dbReference type="OrthoDB" id="5147116at2"/>
<dbReference type="InterPro" id="IPR016176">
    <property type="entry name" value="Cbl-dep_enz_cat"/>
</dbReference>
<keyword evidence="3" id="KW-1185">Reference proteome</keyword>
<dbReference type="AlphaFoldDB" id="B2A1L2"/>
<organism evidence="2 3">
    <name type="scientific">Natranaerobius thermophilus (strain ATCC BAA-1301 / DSM 18059 / JW/NM-WN-LF)</name>
    <dbReference type="NCBI Taxonomy" id="457570"/>
    <lineage>
        <taxon>Bacteria</taxon>
        <taxon>Bacillati</taxon>
        <taxon>Bacillota</taxon>
        <taxon>Clostridia</taxon>
        <taxon>Natranaerobiales</taxon>
        <taxon>Natranaerobiaceae</taxon>
        <taxon>Natranaerobius</taxon>
    </lineage>
</organism>
<dbReference type="Pfam" id="PF16552">
    <property type="entry name" value="OAM_alpha"/>
    <property type="match status" value="1"/>
</dbReference>
<gene>
    <name evidence="2" type="ordered locus">Nther_1169</name>
</gene>
<dbReference type="InterPro" id="IPR015130">
    <property type="entry name" value="Lys-AminoMut_A"/>
</dbReference>
<protein>
    <submittedName>
        <fullName evidence="2">D-ornithine aminomutase S component</fullName>
    </submittedName>
</protein>
<dbReference type="eggNOG" id="ENOG5032S0N">
    <property type="taxonomic scope" value="Bacteria"/>
</dbReference>
<reference evidence="2 3" key="2">
    <citation type="journal article" date="2011" name="J. Bacteriol.">
        <title>Complete genome sequence of the anaerobic, halophilic alkalithermophile Natranaerobius thermophilus JW/NM-WN-LF.</title>
        <authorList>
            <person name="Zhao B."/>
            <person name="Mesbah N.M."/>
            <person name="Dalin E."/>
            <person name="Goodwin L."/>
            <person name="Nolan M."/>
            <person name="Pitluck S."/>
            <person name="Chertkov O."/>
            <person name="Brettin T.S."/>
            <person name="Han J."/>
            <person name="Larimer F.W."/>
            <person name="Land M.L."/>
            <person name="Hauser L."/>
            <person name="Kyrpides N."/>
            <person name="Wiegel J."/>
        </authorList>
    </citation>
    <scope>NUCLEOTIDE SEQUENCE [LARGE SCALE GENOMIC DNA]</scope>
    <source>
        <strain evidence="3">ATCC BAA-1301 / DSM 18059 / JW/NM-WN-LF</strain>
    </source>
</reference>
<sequence>MSDFESRRQHLKEMSEKELEQRFWELADKAVDPMVDLAQNHTSPSIERSVLLRMGFDSMESKAIVDKCVQKELLSKGAGHVVLKVARDQGIEIKEAGRALADGKHWDRAVELFGGGK</sequence>
<dbReference type="HOGENOM" id="CLU_153213_0_0_9"/>
<evidence type="ECO:0000313" key="3">
    <source>
        <dbReference type="Proteomes" id="UP000001683"/>
    </source>
</evidence>
<dbReference type="KEGG" id="nth:Nther_1169"/>